<proteinExistence type="predicted"/>
<sequence length="157" mass="16263">MRLAVVLALVVLAAGCLDGTPGGTPTATPTPTPTGSVTSTTPTGTFPGSEHAADRPEPSHPVTLSNRWNRSVEMRVTVVREATDGTVHEATYDVPAGSERAVYDTAEADPDGVEAFTVTVSARNATQSVTIESSQCYGDVYAEVGADGDLFVTYAVC</sequence>
<evidence type="ECO:0000256" key="1">
    <source>
        <dbReference type="SAM" id="MobiDB-lite"/>
    </source>
</evidence>
<reference evidence="2 3" key="1">
    <citation type="journal article" date="2013" name="Genome Announc.">
        <title>Draft Genome Sequence of 'Candidatus Halobonum tyrrellensis' Strain G22, Isolated from the Hypersaline Waters of Lake Tyrrell, Australia.</title>
        <authorList>
            <person name="Ugalde J.A."/>
            <person name="Narasingarao P."/>
            <person name="Kuo S."/>
            <person name="Podell S."/>
            <person name="Allen E.E."/>
        </authorList>
    </citation>
    <scope>NUCLEOTIDE SEQUENCE [LARGE SCALE GENOMIC DNA]</scope>
    <source>
        <strain evidence="2 3">G22</strain>
    </source>
</reference>
<evidence type="ECO:0000313" key="3">
    <source>
        <dbReference type="Proteomes" id="UP000017840"/>
    </source>
</evidence>
<organism evidence="2 3">
    <name type="scientific">Candidatus Halobonum tyrrellensis G22</name>
    <dbReference type="NCBI Taxonomy" id="1324957"/>
    <lineage>
        <taxon>Archaea</taxon>
        <taxon>Methanobacteriati</taxon>
        <taxon>Methanobacteriota</taxon>
        <taxon>Stenosarchaea group</taxon>
        <taxon>Halobacteria</taxon>
        <taxon>Halobacteriales</taxon>
        <taxon>Haloferacaceae</taxon>
        <taxon>Candidatus Halobonum</taxon>
    </lineage>
</organism>
<keyword evidence="3" id="KW-1185">Reference proteome</keyword>
<dbReference type="EMBL" id="ASGZ01000052">
    <property type="protein sequence ID" value="ESP87711.1"/>
    <property type="molecule type" value="Genomic_DNA"/>
</dbReference>
<dbReference type="Proteomes" id="UP000017840">
    <property type="component" value="Unassembled WGS sequence"/>
</dbReference>
<dbReference type="PROSITE" id="PS51257">
    <property type="entry name" value="PROKAR_LIPOPROTEIN"/>
    <property type="match status" value="1"/>
</dbReference>
<name>V4GRM6_9EURY</name>
<feature type="compositionally biased region" description="Low complexity" evidence="1">
    <location>
        <begin position="23"/>
        <end position="49"/>
    </location>
</feature>
<feature type="region of interest" description="Disordered" evidence="1">
    <location>
        <begin position="17"/>
        <end position="64"/>
    </location>
</feature>
<gene>
    <name evidence="2" type="ORF">K933_12860</name>
</gene>
<evidence type="ECO:0000313" key="2">
    <source>
        <dbReference type="EMBL" id="ESP87711.1"/>
    </source>
</evidence>
<comment type="caution">
    <text evidence="2">The sequence shown here is derived from an EMBL/GenBank/DDBJ whole genome shotgun (WGS) entry which is preliminary data.</text>
</comment>
<protein>
    <submittedName>
        <fullName evidence="2">Uncharacterized protein</fullName>
    </submittedName>
</protein>
<dbReference type="AlphaFoldDB" id="V4GRM6"/>
<dbReference type="eggNOG" id="arCOG09402">
    <property type="taxonomic scope" value="Archaea"/>
</dbReference>
<accession>V4GRM6</accession>